<dbReference type="InterPro" id="IPR010914">
    <property type="entry name" value="RsgA_GTPase_dom"/>
</dbReference>
<accession>A0A6J4SXH3</accession>
<dbReference type="EMBL" id="CADCVR010000078">
    <property type="protein sequence ID" value="CAA9508010.1"/>
    <property type="molecule type" value="Genomic_DNA"/>
</dbReference>
<protein>
    <recommendedName>
        <fullName evidence="10">Small ribosomal subunit biogenesis GTPase RsgA</fullName>
        <ecNumber evidence="10">3.6.1.-</ecNumber>
    </recommendedName>
</protein>
<dbReference type="InterPro" id="IPR030378">
    <property type="entry name" value="G_CP_dom"/>
</dbReference>
<evidence type="ECO:0000259" key="12">
    <source>
        <dbReference type="PROSITE" id="PS51721"/>
    </source>
</evidence>
<evidence type="ECO:0000256" key="10">
    <source>
        <dbReference type="HAMAP-Rule" id="MF_01820"/>
    </source>
</evidence>
<evidence type="ECO:0000313" key="13">
    <source>
        <dbReference type="EMBL" id="CAA9508010.1"/>
    </source>
</evidence>
<feature type="binding site" evidence="10">
    <location>
        <position position="287"/>
    </location>
    <ligand>
        <name>Zn(2+)</name>
        <dbReference type="ChEBI" id="CHEBI:29105"/>
    </ligand>
</feature>
<feature type="binding site" evidence="10">
    <location>
        <begin position="201"/>
        <end position="209"/>
    </location>
    <ligand>
        <name>GTP</name>
        <dbReference type="ChEBI" id="CHEBI:37565"/>
    </ligand>
</feature>
<dbReference type="GO" id="GO:0005737">
    <property type="term" value="C:cytoplasm"/>
    <property type="evidence" value="ECO:0007669"/>
    <property type="project" value="UniProtKB-SubCell"/>
</dbReference>
<evidence type="ECO:0000256" key="9">
    <source>
        <dbReference type="ARBA" id="ARBA00023134"/>
    </source>
</evidence>
<feature type="binding site" evidence="10">
    <location>
        <position position="282"/>
    </location>
    <ligand>
        <name>Zn(2+)</name>
        <dbReference type="ChEBI" id="CHEBI:29105"/>
    </ligand>
</feature>
<keyword evidence="4 10" id="KW-0699">rRNA-binding</keyword>
<dbReference type="GO" id="GO:0005525">
    <property type="term" value="F:GTP binding"/>
    <property type="evidence" value="ECO:0007669"/>
    <property type="project" value="UniProtKB-UniRule"/>
</dbReference>
<comment type="subcellular location">
    <subcellularLocation>
        <location evidence="10">Cytoplasm</location>
    </subcellularLocation>
</comment>
<organism evidence="13">
    <name type="scientific">uncultured Solirubrobacteraceae bacterium</name>
    <dbReference type="NCBI Taxonomy" id="1162706"/>
    <lineage>
        <taxon>Bacteria</taxon>
        <taxon>Bacillati</taxon>
        <taxon>Actinomycetota</taxon>
        <taxon>Thermoleophilia</taxon>
        <taxon>Solirubrobacterales</taxon>
        <taxon>Solirubrobacteraceae</taxon>
        <taxon>environmental samples</taxon>
    </lineage>
</organism>
<evidence type="ECO:0000256" key="4">
    <source>
        <dbReference type="ARBA" id="ARBA00022730"/>
    </source>
</evidence>
<evidence type="ECO:0000256" key="1">
    <source>
        <dbReference type="ARBA" id="ARBA00022490"/>
    </source>
</evidence>
<dbReference type="Gene3D" id="3.40.50.300">
    <property type="entry name" value="P-loop containing nucleotide triphosphate hydrolases"/>
    <property type="match status" value="1"/>
</dbReference>
<dbReference type="GO" id="GO:0003924">
    <property type="term" value="F:GTPase activity"/>
    <property type="evidence" value="ECO:0007669"/>
    <property type="project" value="UniProtKB-UniRule"/>
</dbReference>
<keyword evidence="9 10" id="KW-0342">GTP-binding</keyword>
<dbReference type="InterPro" id="IPR004881">
    <property type="entry name" value="Ribosome_biogen_GTPase_RsgA"/>
</dbReference>
<feature type="binding site" evidence="10">
    <location>
        <position position="295"/>
    </location>
    <ligand>
        <name>Zn(2+)</name>
        <dbReference type="ChEBI" id="CHEBI:29105"/>
    </ligand>
</feature>
<keyword evidence="3 10" id="KW-0479">Metal-binding</keyword>
<feature type="domain" description="CP-type G" evidence="12">
    <location>
        <begin position="93"/>
        <end position="259"/>
    </location>
</feature>
<sequence length="328" mass="34160">MVLTVASPALAALGWAPHATSALEALGDGRLVPARVVAADRGRFELLGADGGLTAELAGRLRHAAAPGDLPVVGDWVAVEPEPATIHRVLERRTVLRRAMPTGALQVLAANVDVVLVVSSLNRDLDARRLEQFVAVAADGGAQPVVVLTKADLHSDPSAALALVRPVTRGVPLVVVSARRGEGLEELDPWLVPNTTAALLGASGVGKSTLVNALLGEERQATAPIRTSDDQGRHTTVRRELLMLPSGALLLDAPGLRLPQLWQPEQGLAAAFADLDAIAEGCRFADCAHRTEPGCAVRAAIDAGDLDPGRLAGLRELEGQAAGRTRRG</sequence>
<keyword evidence="7 10" id="KW-0862">Zinc</keyword>
<dbReference type="Gene3D" id="1.10.40.50">
    <property type="entry name" value="Probable gtpase engc, domain 3"/>
    <property type="match status" value="1"/>
</dbReference>
<evidence type="ECO:0000256" key="8">
    <source>
        <dbReference type="ARBA" id="ARBA00022884"/>
    </source>
</evidence>
<feature type="binding site" evidence="10">
    <location>
        <position position="289"/>
    </location>
    <ligand>
        <name>Zn(2+)</name>
        <dbReference type="ChEBI" id="CHEBI:29105"/>
    </ligand>
</feature>
<dbReference type="GO" id="GO:0046872">
    <property type="term" value="F:metal ion binding"/>
    <property type="evidence" value="ECO:0007669"/>
    <property type="project" value="UniProtKB-KW"/>
</dbReference>
<name>A0A6J4SXH3_9ACTN</name>
<dbReference type="PANTHER" id="PTHR32120">
    <property type="entry name" value="SMALL RIBOSOMAL SUBUNIT BIOGENESIS GTPASE RSGA"/>
    <property type="match status" value="1"/>
</dbReference>
<keyword evidence="8 10" id="KW-0694">RNA-binding</keyword>
<evidence type="ECO:0000256" key="3">
    <source>
        <dbReference type="ARBA" id="ARBA00022723"/>
    </source>
</evidence>
<feature type="domain" description="EngC GTPase" evidence="11">
    <location>
        <begin position="110"/>
        <end position="257"/>
    </location>
</feature>
<comment type="cofactor">
    <cofactor evidence="10">
        <name>Zn(2+)</name>
        <dbReference type="ChEBI" id="CHEBI:29105"/>
    </cofactor>
    <text evidence="10">Binds 1 zinc ion per subunit.</text>
</comment>
<feature type="binding site" evidence="10">
    <location>
        <begin position="149"/>
        <end position="152"/>
    </location>
    <ligand>
        <name>GTP</name>
        <dbReference type="ChEBI" id="CHEBI:37565"/>
    </ligand>
</feature>
<proteinExistence type="inferred from homology"/>
<evidence type="ECO:0000259" key="11">
    <source>
        <dbReference type="PROSITE" id="PS50936"/>
    </source>
</evidence>
<dbReference type="NCBIfam" id="TIGR00157">
    <property type="entry name" value="ribosome small subunit-dependent GTPase A"/>
    <property type="match status" value="1"/>
</dbReference>
<dbReference type="PROSITE" id="PS50936">
    <property type="entry name" value="ENGC_GTPASE"/>
    <property type="match status" value="1"/>
</dbReference>
<dbReference type="PROSITE" id="PS51721">
    <property type="entry name" value="G_CP"/>
    <property type="match status" value="1"/>
</dbReference>
<dbReference type="GO" id="GO:0019843">
    <property type="term" value="F:rRNA binding"/>
    <property type="evidence" value="ECO:0007669"/>
    <property type="project" value="UniProtKB-KW"/>
</dbReference>
<dbReference type="Pfam" id="PF03193">
    <property type="entry name" value="RsgA_GTPase"/>
    <property type="match status" value="1"/>
</dbReference>
<dbReference type="GO" id="GO:0042274">
    <property type="term" value="P:ribosomal small subunit biogenesis"/>
    <property type="evidence" value="ECO:0007669"/>
    <property type="project" value="UniProtKB-UniRule"/>
</dbReference>
<keyword evidence="6 10" id="KW-0378">Hydrolase</keyword>
<reference evidence="13" key="1">
    <citation type="submission" date="2020-02" db="EMBL/GenBank/DDBJ databases">
        <authorList>
            <person name="Meier V. D."/>
        </authorList>
    </citation>
    <scope>NUCLEOTIDE SEQUENCE</scope>
    <source>
        <strain evidence="13">AVDCRST_MAG53</strain>
    </source>
</reference>
<dbReference type="InterPro" id="IPR027417">
    <property type="entry name" value="P-loop_NTPase"/>
</dbReference>
<dbReference type="HAMAP" id="MF_01820">
    <property type="entry name" value="GTPase_RsgA"/>
    <property type="match status" value="1"/>
</dbReference>
<keyword evidence="5 10" id="KW-0547">Nucleotide-binding</keyword>
<evidence type="ECO:0000256" key="2">
    <source>
        <dbReference type="ARBA" id="ARBA00022517"/>
    </source>
</evidence>
<dbReference type="AlphaFoldDB" id="A0A6J4SXH3"/>
<dbReference type="CDD" id="cd01854">
    <property type="entry name" value="YjeQ_EngC"/>
    <property type="match status" value="1"/>
</dbReference>
<comment type="function">
    <text evidence="10">One of several proteins that assist in the late maturation steps of the functional core of the 30S ribosomal subunit. Helps release RbfA from mature subunits. May play a role in the assembly of ribosomal proteins into the subunit. Circularly permuted GTPase that catalyzes slow GTP hydrolysis, GTPase activity is stimulated by the 30S ribosomal subunit.</text>
</comment>
<keyword evidence="2 10" id="KW-0690">Ribosome biogenesis</keyword>
<comment type="similarity">
    <text evidence="10">Belongs to the TRAFAC class YlqF/YawG GTPase family. RsgA subfamily.</text>
</comment>
<gene>
    <name evidence="10" type="primary">rsgA</name>
    <name evidence="13" type="ORF">AVDCRST_MAG53-2547</name>
</gene>
<evidence type="ECO:0000256" key="6">
    <source>
        <dbReference type="ARBA" id="ARBA00022801"/>
    </source>
</evidence>
<evidence type="ECO:0000256" key="5">
    <source>
        <dbReference type="ARBA" id="ARBA00022741"/>
    </source>
</evidence>
<dbReference type="SUPFAM" id="SSF52540">
    <property type="entry name" value="P-loop containing nucleoside triphosphate hydrolases"/>
    <property type="match status" value="1"/>
</dbReference>
<dbReference type="EC" id="3.6.1.-" evidence="10"/>
<keyword evidence="1 10" id="KW-0963">Cytoplasm</keyword>
<comment type="subunit">
    <text evidence="10">Monomer. Associates with 30S ribosomal subunit, binds 16S rRNA.</text>
</comment>
<dbReference type="PANTHER" id="PTHR32120:SF10">
    <property type="entry name" value="SMALL RIBOSOMAL SUBUNIT BIOGENESIS GTPASE RSGA"/>
    <property type="match status" value="1"/>
</dbReference>
<evidence type="ECO:0000256" key="7">
    <source>
        <dbReference type="ARBA" id="ARBA00022833"/>
    </source>
</evidence>